<dbReference type="Gene3D" id="3.30.460.10">
    <property type="entry name" value="Beta Polymerase, domain 2"/>
    <property type="match status" value="1"/>
</dbReference>
<dbReference type="PROSITE" id="PS00028">
    <property type="entry name" value="ZINC_FINGER_C2H2_1"/>
    <property type="match status" value="2"/>
</dbReference>
<dbReference type="PANTHER" id="PTHR21716">
    <property type="entry name" value="TRANSMEMBRANE PROTEIN"/>
    <property type="match status" value="1"/>
</dbReference>
<evidence type="ECO:0000256" key="1">
    <source>
        <dbReference type="ARBA" id="ARBA00004141"/>
    </source>
</evidence>
<dbReference type="GO" id="GO:0008270">
    <property type="term" value="F:zinc ion binding"/>
    <property type="evidence" value="ECO:0007669"/>
    <property type="project" value="UniProtKB-KW"/>
</dbReference>
<feature type="transmembrane region" description="Helical" evidence="8">
    <location>
        <begin position="617"/>
        <end position="635"/>
    </location>
</feature>
<dbReference type="Gene3D" id="3.30.160.60">
    <property type="entry name" value="Classic Zinc Finger"/>
    <property type="match status" value="1"/>
</dbReference>
<sequence length="1354" mass="149580">MATSPRGGIKLYYCPRCGKGFASKTATLQHLRGKHEGCVQCDRCGKEVKRTLMKQHLKEAHITEDIKSSDEKSRPNRGEAPAYFVASQTSVTCRMCAQSFGSVHSREQHEREVHLFNTSLRGALALRMTNDNFLDNVRPTGLSEYVRSSLQLPFDGDMGCQQELDKLFHFLKHKLPFPVHRIVKGGSYIKGTDLASRCDVDFVLFVKGSSLHDQITSLKEHQKDSRNVLQNIQISLKKSDMANQILMENSTPFAIRFQFKCYKSRHMHLVDVMPSFDTLGPSPSKETRRILYRQIEGTKDPPDRQHFSVSLMQLQVQFVKVRPACVKDLIRLVKHWKLTSFAPPSADNRPVVLDPANPTNNLCETSNAWDEVAHVARHSLLKPLFHGLRTEECWKMPDPSSGLPGPSGVGSPLHSMLHFFPQGHEKPLKQAFYNTAANLFILFAIGAAVAVYFVLEAFLRPLLWAVLCGTFLYPFKYQITNFVQGWLQSLSDSDTPLAVGVAILPLTAVNYSANLLGGLFSRKWKLILGVAFGMPAVYFLYYFGPLEKMLHAVQGLVHAVYHMLGYFSAVWVWTTVVAYLVAVVFWWKPGTSTALRVLSIPVWAVLLLHLATVAGPFRVPLFVAVVTIMVVGFVAELRSGATADILGNLVTTTMFDQSDSEPSPQKQPSSAETIRPASLPDTPKRQNKSLLESTQARKKSKQMPFSNKCILWLVYAIVVVRLWMNLWILELLPIPLSVLLFKKIAVRVSTWEVFQTKLQHHKQTAKDWLSVRQEALAPRPIRGLWKLFLQGDKKISNMLEKSLNALTSTFVILLLLVGTTLLTILLAIQVHQESVHLVNVTSNVLNETLHPDINEWLVEGGGIQTTMDSMMDNAYVYGREWIAAKINDGLSGQPVDKKLIKRQVLEIWDRLYHTWLAKNTTVVSNKLSKHGNMTNSLMSVWHGVSHLGLSEVSAFVQENMSTLMSVLESIWAVLKGNINLALSMVTATISIVFFSGTAILNFVLSTVIFLTTLFYLLSVSENQYKPVEWIVNLFPSPGQGGSTNRLGQTVEEAIRSVFGASLKMAVFYGLYTWLTHTVFGINIVFIPSALAAVFAAVPFVGTYWAALPAVLDLWLVQDKSVLAILLAVCHLIPMSFVDTAIYSEIKGGGHPYLTGLAVAGGIYIAGLEGALIGPILLTDLGVLKGGHPYLTGLAVAGGIYIAGLEGALIGPIDYARLRTQQKTLRIEEFLYSCPSHCPQCGGHPYLTGLAVAGGIYIAGLEGALIGPILLTDLAVLKGGHPYLTGLAEVRGIYIAGLEGALIGPILLCCLLVAMNVYSGMIQGSGMTPTSEHGLRAYRSTPVPLKRAFSEADQH</sequence>
<dbReference type="eggNOG" id="KOG2365">
    <property type="taxonomic scope" value="Eukaryota"/>
</dbReference>
<name>C3ZGZ7_BRAFL</name>
<feature type="transmembrane region" description="Helical" evidence="8">
    <location>
        <begin position="431"/>
        <end position="455"/>
    </location>
</feature>
<accession>C3ZGZ7</accession>
<keyword evidence="3 8" id="KW-0812">Transmembrane</keyword>
<keyword evidence="6" id="KW-0479">Metal-binding</keyword>
<feature type="transmembrane region" description="Helical" evidence="8">
    <location>
        <begin position="499"/>
        <end position="519"/>
    </location>
</feature>
<evidence type="ECO:0000256" key="3">
    <source>
        <dbReference type="ARBA" id="ARBA00022692"/>
    </source>
</evidence>
<dbReference type="InterPro" id="IPR043519">
    <property type="entry name" value="NT_sf"/>
</dbReference>
<feature type="transmembrane region" description="Helical" evidence="8">
    <location>
        <begin position="1121"/>
        <end position="1141"/>
    </location>
</feature>
<keyword evidence="4 8" id="KW-1133">Transmembrane helix</keyword>
<evidence type="ECO:0000256" key="4">
    <source>
        <dbReference type="ARBA" id="ARBA00022989"/>
    </source>
</evidence>
<keyword evidence="6" id="KW-0863">Zinc-finger</keyword>
<feature type="region of interest" description="Disordered" evidence="7">
    <location>
        <begin position="656"/>
        <end position="696"/>
    </location>
</feature>
<dbReference type="InterPro" id="IPR002549">
    <property type="entry name" value="AI-2E-like"/>
</dbReference>
<evidence type="ECO:0000256" key="2">
    <source>
        <dbReference type="ARBA" id="ARBA00009773"/>
    </source>
</evidence>
<feature type="transmembrane region" description="Helical" evidence="8">
    <location>
        <begin position="462"/>
        <end position="479"/>
    </location>
</feature>
<keyword evidence="6" id="KW-0862">Zinc</keyword>
<feature type="compositionally biased region" description="Polar residues" evidence="7">
    <location>
        <begin position="656"/>
        <end position="672"/>
    </location>
</feature>
<feature type="transmembrane region" description="Helical" evidence="8">
    <location>
        <begin position="1078"/>
        <end position="1101"/>
    </location>
</feature>
<gene>
    <name evidence="10" type="ORF">BRAFLDRAFT_85004</name>
</gene>
<feature type="transmembrane region" description="Helical" evidence="8">
    <location>
        <begin position="564"/>
        <end position="587"/>
    </location>
</feature>
<comment type="subcellular location">
    <subcellularLocation>
        <location evidence="1">Membrane</location>
        <topology evidence="1">Multi-pass membrane protein</topology>
    </subcellularLocation>
</comment>
<proteinExistence type="inferred from homology"/>
<feature type="transmembrane region" description="Helical" evidence="8">
    <location>
        <begin position="1189"/>
        <end position="1212"/>
    </location>
</feature>
<protein>
    <recommendedName>
        <fullName evidence="9">C2H2-type domain-containing protein</fullName>
    </recommendedName>
</protein>
<dbReference type="SUPFAM" id="SSF81301">
    <property type="entry name" value="Nucleotidyltransferase"/>
    <property type="match status" value="1"/>
</dbReference>
<dbReference type="Pfam" id="PF10421">
    <property type="entry name" value="OAS1_C"/>
    <property type="match status" value="2"/>
</dbReference>
<feature type="transmembrane region" description="Helical" evidence="8">
    <location>
        <begin position="1153"/>
        <end position="1177"/>
    </location>
</feature>
<dbReference type="SUPFAM" id="SSF57667">
    <property type="entry name" value="beta-beta-alpha zinc fingers"/>
    <property type="match status" value="1"/>
</dbReference>
<feature type="transmembrane region" description="Helical" evidence="8">
    <location>
        <begin position="805"/>
        <end position="828"/>
    </location>
</feature>
<evidence type="ECO:0000256" key="5">
    <source>
        <dbReference type="ARBA" id="ARBA00023136"/>
    </source>
</evidence>
<keyword evidence="5 8" id="KW-0472">Membrane</keyword>
<comment type="similarity">
    <text evidence="2">Belongs to the autoinducer-2 exporter (AI-2E) (TC 2.A.86) family.</text>
</comment>
<dbReference type="SMART" id="SM00355">
    <property type="entry name" value="ZnF_C2H2"/>
    <property type="match status" value="3"/>
</dbReference>
<evidence type="ECO:0000256" key="8">
    <source>
        <dbReference type="SAM" id="Phobius"/>
    </source>
</evidence>
<reference evidence="10" key="1">
    <citation type="journal article" date="2008" name="Nature">
        <title>The amphioxus genome and the evolution of the chordate karyotype.</title>
        <authorList>
            <consortium name="US DOE Joint Genome Institute (JGI-PGF)"/>
            <person name="Putnam N.H."/>
            <person name="Butts T."/>
            <person name="Ferrier D.E.K."/>
            <person name="Furlong R.F."/>
            <person name="Hellsten U."/>
            <person name="Kawashima T."/>
            <person name="Robinson-Rechavi M."/>
            <person name="Shoguchi E."/>
            <person name="Terry A."/>
            <person name="Yu J.-K."/>
            <person name="Benito-Gutierrez E.L."/>
            <person name="Dubchak I."/>
            <person name="Garcia-Fernandez J."/>
            <person name="Gibson-Brown J.J."/>
            <person name="Grigoriev I.V."/>
            <person name="Horton A.C."/>
            <person name="de Jong P.J."/>
            <person name="Jurka J."/>
            <person name="Kapitonov V.V."/>
            <person name="Kohara Y."/>
            <person name="Kuroki Y."/>
            <person name="Lindquist E."/>
            <person name="Lucas S."/>
            <person name="Osoegawa K."/>
            <person name="Pennacchio L.A."/>
            <person name="Salamov A.A."/>
            <person name="Satou Y."/>
            <person name="Sauka-Spengler T."/>
            <person name="Schmutz J."/>
            <person name="Shin-I T."/>
            <person name="Toyoda A."/>
            <person name="Bronner-Fraser M."/>
            <person name="Fujiyama A."/>
            <person name="Holland L.Z."/>
            <person name="Holland P.W.H."/>
            <person name="Satoh N."/>
            <person name="Rokhsar D.S."/>
        </authorList>
    </citation>
    <scope>NUCLEOTIDE SEQUENCE [LARGE SCALE GENOMIC DNA]</scope>
    <source>
        <strain evidence="10">S238N-H82</strain>
        <tissue evidence="10">Testes</tissue>
    </source>
</reference>
<feature type="transmembrane region" description="Helical" evidence="8">
    <location>
        <begin position="526"/>
        <end position="544"/>
    </location>
</feature>
<dbReference type="SUPFAM" id="SSF81631">
    <property type="entry name" value="PAP/OAS1 substrate-binding domain"/>
    <property type="match status" value="1"/>
</dbReference>
<feature type="transmembrane region" description="Helical" evidence="8">
    <location>
        <begin position="709"/>
        <end position="729"/>
    </location>
</feature>
<evidence type="ECO:0000256" key="7">
    <source>
        <dbReference type="SAM" id="MobiDB-lite"/>
    </source>
</evidence>
<dbReference type="EMBL" id="GG666621">
    <property type="protein sequence ID" value="EEN48144.1"/>
    <property type="molecule type" value="Genomic_DNA"/>
</dbReference>
<feature type="transmembrane region" description="Helical" evidence="8">
    <location>
        <begin position="991"/>
        <end position="1017"/>
    </location>
</feature>
<feature type="transmembrane region" description="Helical" evidence="8">
    <location>
        <begin position="594"/>
        <end position="611"/>
    </location>
</feature>
<dbReference type="PROSITE" id="PS50152">
    <property type="entry name" value="25A_SYNTH_3"/>
    <property type="match status" value="1"/>
</dbReference>
<evidence type="ECO:0000256" key="6">
    <source>
        <dbReference type="PROSITE-ProRule" id="PRU00042"/>
    </source>
</evidence>
<evidence type="ECO:0000313" key="10">
    <source>
        <dbReference type="EMBL" id="EEN48144.1"/>
    </source>
</evidence>
<dbReference type="InterPro" id="IPR013087">
    <property type="entry name" value="Znf_C2H2_type"/>
</dbReference>
<dbReference type="Gene3D" id="1.10.1410.20">
    <property type="entry name" value="2'-5'-oligoadenylate synthetase 1, domain 2"/>
    <property type="match status" value="2"/>
</dbReference>
<dbReference type="STRING" id="7739.C3ZGZ7"/>
<dbReference type="InterPro" id="IPR036236">
    <property type="entry name" value="Znf_C2H2_sf"/>
</dbReference>
<dbReference type="GO" id="GO:0016020">
    <property type="term" value="C:membrane"/>
    <property type="evidence" value="ECO:0007669"/>
    <property type="project" value="UniProtKB-SubCell"/>
</dbReference>
<dbReference type="PANTHER" id="PTHR21716:SF4">
    <property type="entry name" value="TRANSMEMBRANE PROTEIN 245"/>
    <property type="match status" value="1"/>
</dbReference>
<organism>
    <name type="scientific">Branchiostoma floridae</name>
    <name type="common">Florida lancelet</name>
    <name type="synonym">Amphioxus</name>
    <dbReference type="NCBI Taxonomy" id="7739"/>
    <lineage>
        <taxon>Eukaryota</taxon>
        <taxon>Metazoa</taxon>
        <taxon>Chordata</taxon>
        <taxon>Cephalochordata</taxon>
        <taxon>Leptocardii</taxon>
        <taxon>Amphioxiformes</taxon>
        <taxon>Branchiostomatidae</taxon>
        <taxon>Branchiostoma</taxon>
    </lineage>
</organism>
<feature type="transmembrane region" description="Helical" evidence="8">
    <location>
        <begin position="1245"/>
        <end position="1270"/>
    </location>
</feature>
<evidence type="ECO:0000259" key="9">
    <source>
        <dbReference type="PROSITE" id="PS50157"/>
    </source>
</evidence>
<dbReference type="PROSITE" id="PS50157">
    <property type="entry name" value="ZINC_FINGER_C2H2_2"/>
    <property type="match status" value="1"/>
</dbReference>
<dbReference type="InParanoid" id="C3ZGZ7"/>
<dbReference type="InterPro" id="IPR018952">
    <property type="entry name" value="2-5-oligoAdlate_synth_1_dom2/C"/>
</dbReference>
<feature type="domain" description="C2H2-type" evidence="9">
    <location>
        <begin position="12"/>
        <end position="37"/>
    </location>
</feature>
<feature type="transmembrane region" description="Helical" evidence="8">
    <location>
        <begin position="1290"/>
        <end position="1317"/>
    </location>
</feature>